<evidence type="ECO:0000313" key="2">
    <source>
        <dbReference type="Proteomes" id="UP000570474"/>
    </source>
</evidence>
<dbReference type="EMBL" id="JABAIA010000001">
    <property type="protein sequence ID" value="NLR63494.1"/>
    <property type="molecule type" value="Genomic_DNA"/>
</dbReference>
<sequence>MDKTTAGLNEFLAISVPLTGYPRISLIATGMADAYLSTVRRITGEEMTNEYLTRTAVILDVVGGNEPALDREIRQQLLASLKYGPLTRNIIQMWYWGAWLPLPPAWMAKYGKDHKGNENHFVSPEAYQQGLIWNAMGSHPEGSRQPGFASWSIAPLPE</sequence>
<comment type="caution">
    <text evidence="1">The sequence shown here is derived from an EMBL/GenBank/DDBJ whole genome shotgun (WGS) entry which is preliminary data.</text>
</comment>
<dbReference type="AlphaFoldDB" id="A0A847RPA5"/>
<dbReference type="Proteomes" id="UP000570474">
    <property type="component" value="Unassembled WGS sequence"/>
</dbReference>
<reference evidence="1 2" key="1">
    <citation type="submission" date="2020-04" db="EMBL/GenBank/DDBJ databases">
        <authorList>
            <person name="Yin C."/>
        </authorList>
    </citation>
    <scope>NUCLEOTIDE SEQUENCE [LARGE SCALE GENOMIC DNA]</scope>
    <source>
        <strain evidence="1 2">Ae27</strain>
    </source>
</reference>
<keyword evidence="2" id="KW-1185">Reference proteome</keyword>
<name>A0A847RPA5_9BACT</name>
<organism evidence="1 2">
    <name type="scientific">Chitinophaga varians</name>
    <dbReference type="NCBI Taxonomy" id="2202339"/>
    <lineage>
        <taxon>Bacteria</taxon>
        <taxon>Pseudomonadati</taxon>
        <taxon>Bacteroidota</taxon>
        <taxon>Chitinophagia</taxon>
        <taxon>Chitinophagales</taxon>
        <taxon>Chitinophagaceae</taxon>
        <taxon>Chitinophaga</taxon>
    </lineage>
</organism>
<gene>
    <name evidence="1" type="ORF">HGH92_04165</name>
</gene>
<dbReference type="RefSeq" id="WP_168869490.1">
    <property type="nucleotide sequence ID" value="NZ_JABAIA010000001.1"/>
</dbReference>
<evidence type="ECO:0008006" key="3">
    <source>
        <dbReference type="Google" id="ProtNLM"/>
    </source>
</evidence>
<evidence type="ECO:0000313" key="1">
    <source>
        <dbReference type="EMBL" id="NLR63494.1"/>
    </source>
</evidence>
<proteinExistence type="predicted"/>
<accession>A0A847RPA5</accession>
<protein>
    <recommendedName>
        <fullName evidence="3">Membrane bound FAD containing D-sorbitol dehydrogenase</fullName>
    </recommendedName>
</protein>